<feature type="region of interest" description="Disordered" evidence="1">
    <location>
        <begin position="1"/>
        <end position="21"/>
    </location>
</feature>
<protein>
    <submittedName>
        <fullName evidence="2">Uncharacterized protein</fullName>
    </submittedName>
</protein>
<keyword evidence="3" id="KW-1185">Reference proteome</keyword>
<name>A0AAW1T180_9CHLO</name>
<dbReference type="AlphaFoldDB" id="A0AAW1T180"/>
<reference evidence="2 3" key="1">
    <citation type="journal article" date="2024" name="Nat. Commun.">
        <title>Phylogenomics reveals the evolutionary origins of lichenization in chlorophyte algae.</title>
        <authorList>
            <person name="Puginier C."/>
            <person name="Libourel C."/>
            <person name="Otte J."/>
            <person name="Skaloud P."/>
            <person name="Haon M."/>
            <person name="Grisel S."/>
            <person name="Petersen M."/>
            <person name="Berrin J.G."/>
            <person name="Delaux P.M."/>
            <person name="Dal Grande F."/>
            <person name="Keller J."/>
        </authorList>
    </citation>
    <scope>NUCLEOTIDE SEQUENCE [LARGE SCALE GENOMIC DNA]</scope>
    <source>
        <strain evidence="2 3">SAG 2523</strain>
    </source>
</reference>
<proteinExistence type="predicted"/>
<dbReference type="PANTHER" id="PTHR31385:SF1">
    <property type="entry name" value="PUTATIVE (DUF220)-RELATED"/>
    <property type="match status" value="1"/>
</dbReference>
<accession>A0AAW1T180</accession>
<comment type="caution">
    <text evidence="2">The sequence shown here is derived from an EMBL/GenBank/DDBJ whole genome shotgun (WGS) entry which is preliminary data.</text>
</comment>
<dbReference type="Proteomes" id="UP001485043">
    <property type="component" value="Unassembled WGS sequence"/>
</dbReference>
<evidence type="ECO:0000313" key="2">
    <source>
        <dbReference type="EMBL" id="KAK9863078.1"/>
    </source>
</evidence>
<organism evidence="2 3">
    <name type="scientific">Apatococcus fuscideae</name>
    <dbReference type="NCBI Taxonomy" id="2026836"/>
    <lineage>
        <taxon>Eukaryota</taxon>
        <taxon>Viridiplantae</taxon>
        <taxon>Chlorophyta</taxon>
        <taxon>core chlorophytes</taxon>
        <taxon>Trebouxiophyceae</taxon>
        <taxon>Chlorellales</taxon>
        <taxon>Chlorellaceae</taxon>
        <taxon>Apatococcus</taxon>
    </lineage>
</organism>
<dbReference type="EMBL" id="JALJOV010000519">
    <property type="protein sequence ID" value="KAK9863078.1"/>
    <property type="molecule type" value="Genomic_DNA"/>
</dbReference>
<feature type="compositionally biased region" description="Basic and acidic residues" evidence="1">
    <location>
        <begin position="1"/>
        <end position="11"/>
    </location>
</feature>
<evidence type="ECO:0000256" key="1">
    <source>
        <dbReference type="SAM" id="MobiDB-lite"/>
    </source>
</evidence>
<gene>
    <name evidence="2" type="ORF">WJX84_003160</name>
</gene>
<sequence length="198" mass="22051">MGNKDTRKPGEGESESYGDSTTRLLVTQPEGFAVKVAMKGKVDLPPGDVYELLIHPDNHKIFRGIERVLERRVLHDKHGKQKVLVVHEAKWKFLLFSGKFATHMHVEQDKRAGTVRFSLAKTGMMKDFAGLWSVQPYSQQALDAPDASSGLPQHQQPWWQPKNPLTSFPRFGKQAAGESATLCQLSSPSCPMLSLQAS</sequence>
<evidence type="ECO:0000313" key="3">
    <source>
        <dbReference type="Proteomes" id="UP001485043"/>
    </source>
</evidence>
<dbReference type="PANTHER" id="PTHR31385">
    <property type="entry name" value="PUTATIVE (DUF220)-RELATED"/>
    <property type="match status" value="1"/>
</dbReference>